<evidence type="ECO:0000256" key="1">
    <source>
        <dbReference type="SAM" id="Phobius"/>
    </source>
</evidence>
<keyword evidence="1" id="KW-0472">Membrane</keyword>
<name>A0ABQ1LMJ4_9BACT</name>
<sequence>MYEAVTLNKLKSNQSTLLKKVRILKTFYRAFSAASLTLTVVSWGIIWTSGNAAFAPLFWLKLLTSVGIIFFLQDDMSKQFYYFQNLGFNRRQLWSFTMGFDIFLFLFGYFLILKFL</sequence>
<protein>
    <submittedName>
        <fullName evidence="2">Uncharacterized protein</fullName>
    </submittedName>
</protein>
<dbReference type="RefSeq" id="WP_188438735.1">
    <property type="nucleotide sequence ID" value="NZ_BMFD01000001.1"/>
</dbReference>
<dbReference type="Proteomes" id="UP000635885">
    <property type="component" value="Unassembled WGS sequence"/>
</dbReference>
<proteinExistence type="predicted"/>
<keyword evidence="1" id="KW-1133">Transmembrane helix</keyword>
<reference evidence="3" key="1">
    <citation type="journal article" date="2019" name="Int. J. Syst. Evol. Microbiol.">
        <title>The Global Catalogue of Microorganisms (GCM) 10K type strain sequencing project: providing services to taxonomists for standard genome sequencing and annotation.</title>
        <authorList>
            <consortium name="The Broad Institute Genomics Platform"/>
            <consortium name="The Broad Institute Genome Sequencing Center for Infectious Disease"/>
            <person name="Wu L."/>
            <person name="Ma J."/>
        </authorList>
    </citation>
    <scope>NUCLEOTIDE SEQUENCE [LARGE SCALE GENOMIC DNA]</scope>
    <source>
        <strain evidence="3">CGMCC 1.12479</strain>
    </source>
</reference>
<feature type="transmembrane region" description="Helical" evidence="1">
    <location>
        <begin position="53"/>
        <end position="72"/>
    </location>
</feature>
<keyword evidence="3" id="KW-1185">Reference proteome</keyword>
<feature type="transmembrane region" description="Helical" evidence="1">
    <location>
        <begin position="27"/>
        <end position="47"/>
    </location>
</feature>
<organism evidence="2 3">
    <name type="scientific">Belliella aquatica</name>
    <dbReference type="NCBI Taxonomy" id="1323734"/>
    <lineage>
        <taxon>Bacteria</taxon>
        <taxon>Pseudomonadati</taxon>
        <taxon>Bacteroidota</taxon>
        <taxon>Cytophagia</taxon>
        <taxon>Cytophagales</taxon>
        <taxon>Cyclobacteriaceae</taxon>
        <taxon>Belliella</taxon>
    </lineage>
</organism>
<dbReference type="EMBL" id="BMFD01000001">
    <property type="protein sequence ID" value="GGC26602.1"/>
    <property type="molecule type" value="Genomic_DNA"/>
</dbReference>
<accession>A0ABQ1LMJ4</accession>
<keyword evidence="1" id="KW-0812">Transmembrane</keyword>
<evidence type="ECO:0000313" key="3">
    <source>
        <dbReference type="Proteomes" id="UP000635885"/>
    </source>
</evidence>
<comment type="caution">
    <text evidence="2">The sequence shown here is derived from an EMBL/GenBank/DDBJ whole genome shotgun (WGS) entry which is preliminary data.</text>
</comment>
<evidence type="ECO:0000313" key="2">
    <source>
        <dbReference type="EMBL" id="GGC26602.1"/>
    </source>
</evidence>
<feature type="transmembrane region" description="Helical" evidence="1">
    <location>
        <begin position="93"/>
        <end position="112"/>
    </location>
</feature>
<gene>
    <name evidence="2" type="ORF">GCM10010993_02050</name>
</gene>